<feature type="region of interest" description="Disordered" evidence="1">
    <location>
        <begin position="792"/>
        <end position="934"/>
    </location>
</feature>
<feature type="domain" description="DH" evidence="2">
    <location>
        <begin position="567"/>
        <end position="738"/>
    </location>
</feature>
<evidence type="ECO:0000259" key="2">
    <source>
        <dbReference type="PROSITE" id="PS50010"/>
    </source>
</evidence>
<feature type="compositionally biased region" description="Basic and acidic residues" evidence="1">
    <location>
        <begin position="49"/>
        <end position="61"/>
    </location>
</feature>
<dbReference type="InterPro" id="IPR000219">
    <property type="entry name" value="DH_dom"/>
</dbReference>
<feature type="region of interest" description="Disordered" evidence="1">
    <location>
        <begin position="157"/>
        <end position="485"/>
    </location>
</feature>
<gene>
    <name evidence="3" type="ORF">SPSC_01198</name>
</gene>
<dbReference type="AlphaFoldDB" id="A0A127Z8X1"/>
<dbReference type="PROSITE" id="PS50010">
    <property type="entry name" value="DH_2"/>
    <property type="match status" value="1"/>
</dbReference>
<feature type="compositionally biased region" description="Low complexity" evidence="1">
    <location>
        <begin position="899"/>
        <end position="923"/>
    </location>
</feature>
<evidence type="ECO:0000256" key="1">
    <source>
        <dbReference type="SAM" id="MobiDB-lite"/>
    </source>
</evidence>
<dbReference type="GO" id="GO:0005085">
    <property type="term" value="F:guanyl-nucleotide exchange factor activity"/>
    <property type="evidence" value="ECO:0007669"/>
    <property type="project" value="InterPro"/>
</dbReference>
<feature type="region of interest" description="Disordered" evidence="1">
    <location>
        <begin position="543"/>
        <end position="563"/>
    </location>
</feature>
<feature type="region of interest" description="Disordered" evidence="1">
    <location>
        <begin position="49"/>
        <end position="85"/>
    </location>
</feature>
<sequence length="934" mass="101026">MARPSTQDTPFVATPEQVCMLGLYAVGASLLSTMHQSLPFNADEGHPFDHDFGRKSSHIQDDPFAPKQMHTFPSRKSKQGKRKGKSLDLLSDQFAVPPPRQMHDFSFNATRLGITGNALPAEMPPSPLSSRVELPVLQEKGETRSKGWLHYLTPSWTKSQPEDEQADREGQRVLKKQRSWSRLPSASTSRREQRSGSDPDTSSTYVPARLGHVPFLPRDGQAVPPPRARSMSLDVPRLARKSMSALRSKMAPPAKDEPAPRLAQPAFLQDRDYHNWSGPGLQVDLTDVPLSDLPRESTSSSESDYSYDRRHSISGSSGHEGLHARARGHSGGSFASMAPSTANESDSDDQDSDDDEDDIEWERPSFRPTLDSFPASPCANRGQGRSSFQVGSGGERPRLPSFASYSKSPSKDGSKVSFGASMLRGGPRRVTSASSLGGKSAESGRSSFSERARRSFSQARTLLTVPSPRSAAARRRSTADHTARPAAVFLQPINTGVISRLCQTRPNPVPSSRSNSMSMTCSTTNTVYGGSVRYPSFYLGTSSESGSVTGGSSGNSSGGRSWESTAPELAALEELVLTECKYLADLQLLLDVYVEGLRRMGLMTPASLEKIVLNLDEVMAFSKFLIDTIRAFLPKRMSPPTSISSRPSNSHDGSSSNQPQQLSEPDYLGLSTKLVKELPARMEVYARYCVAHHGAKERLAFEHELRPAVATFIELTRSTNPTLQGMDMAQFLEYGKRRTDSDELREENEDAEVAHQSEQRQERAGAIYSNWIRLRDVSASICGLTNLAISYQQQPGRPKTGRGGPRPSTSSPLLSSPSRGVPFGSVQMVAPPPPALVTREQQGSSAGLKPAPALTEQDVKPRSSTFSLSAWRRSSAAKVSDKGQADSAGVPSASSSTVSGATPSLSTASSSSSSSGSSSSLLSRFAKAFRHPTA</sequence>
<feature type="compositionally biased region" description="Low complexity" evidence="1">
    <location>
        <begin position="290"/>
        <end position="304"/>
    </location>
</feature>
<dbReference type="InterPro" id="IPR035899">
    <property type="entry name" value="DBL_dom_sf"/>
</dbReference>
<feature type="region of interest" description="Disordered" evidence="1">
    <location>
        <begin position="738"/>
        <end position="758"/>
    </location>
</feature>
<feature type="compositionally biased region" description="Low complexity" evidence="1">
    <location>
        <begin position="805"/>
        <end position="820"/>
    </location>
</feature>
<protein>
    <submittedName>
        <fullName evidence="3">Related to Intersectin 1</fullName>
    </submittedName>
</protein>
<feature type="compositionally biased region" description="Basic residues" evidence="1">
    <location>
        <begin position="73"/>
        <end position="84"/>
    </location>
</feature>
<dbReference type="OrthoDB" id="1716625at2759"/>
<feature type="compositionally biased region" description="Gly residues" evidence="1">
    <location>
        <begin position="548"/>
        <end position="557"/>
    </location>
</feature>
<feature type="compositionally biased region" description="Acidic residues" evidence="1">
    <location>
        <begin position="345"/>
        <end position="360"/>
    </location>
</feature>
<proteinExistence type="predicted"/>
<feature type="region of interest" description="Disordered" evidence="1">
    <location>
        <begin position="637"/>
        <end position="664"/>
    </location>
</feature>
<feature type="compositionally biased region" description="Polar residues" evidence="1">
    <location>
        <begin position="639"/>
        <end position="663"/>
    </location>
</feature>
<dbReference type="EMBL" id="LK056656">
    <property type="protein sequence ID" value="CDU22568.1"/>
    <property type="molecule type" value="Genomic_DNA"/>
</dbReference>
<name>A0A127Z8X1_9BASI</name>
<dbReference type="SUPFAM" id="SSF48065">
    <property type="entry name" value="DBL homology domain (DH-domain)"/>
    <property type="match status" value="1"/>
</dbReference>
<accession>A0A127Z8X1</accession>
<organism evidence="3">
    <name type="scientific">Sporisorium scitamineum</name>
    <dbReference type="NCBI Taxonomy" id="49012"/>
    <lineage>
        <taxon>Eukaryota</taxon>
        <taxon>Fungi</taxon>
        <taxon>Dikarya</taxon>
        <taxon>Basidiomycota</taxon>
        <taxon>Ustilaginomycotina</taxon>
        <taxon>Ustilaginomycetes</taxon>
        <taxon>Ustilaginales</taxon>
        <taxon>Ustilaginaceae</taxon>
        <taxon>Sporisorium</taxon>
    </lineage>
</organism>
<reference evidence="3" key="1">
    <citation type="submission" date="2014-06" db="EMBL/GenBank/DDBJ databases">
        <authorList>
            <person name="Ju J."/>
            <person name="Zhang J."/>
        </authorList>
    </citation>
    <scope>NUCLEOTIDE SEQUENCE</scope>
    <source>
        <strain evidence="3">SscI8</strain>
    </source>
</reference>
<dbReference type="Gene3D" id="1.20.900.10">
    <property type="entry name" value="Dbl homology (DH) domain"/>
    <property type="match status" value="1"/>
</dbReference>
<evidence type="ECO:0000313" key="3">
    <source>
        <dbReference type="EMBL" id="CDU22568.1"/>
    </source>
</evidence>
<dbReference type="Pfam" id="PF00621">
    <property type="entry name" value="RhoGEF"/>
    <property type="match status" value="1"/>
</dbReference>